<keyword evidence="2" id="KW-0479">Metal-binding</keyword>
<dbReference type="InterPro" id="IPR014729">
    <property type="entry name" value="Rossmann-like_a/b/a_fold"/>
</dbReference>
<keyword evidence="7" id="KW-0648">Protein biosynthesis</keyword>
<reference evidence="9" key="1">
    <citation type="journal article" date="2014" name="Int. J. Syst. Evol. Microbiol.">
        <title>Complete genome sequence of Corynebacterium casei LMG S-19264T (=DSM 44701T), isolated from a smear-ripened cheese.</title>
        <authorList>
            <consortium name="US DOE Joint Genome Institute (JGI-PGF)"/>
            <person name="Walter F."/>
            <person name="Albersmeier A."/>
            <person name="Kalinowski J."/>
            <person name="Ruckert C."/>
        </authorList>
    </citation>
    <scope>NUCLEOTIDE SEQUENCE</scope>
    <source>
        <strain evidence="9">NBRC 110071</strain>
    </source>
</reference>
<evidence type="ECO:0000256" key="3">
    <source>
        <dbReference type="ARBA" id="ARBA00022741"/>
    </source>
</evidence>
<evidence type="ECO:0000256" key="6">
    <source>
        <dbReference type="ARBA" id="ARBA00023146"/>
    </source>
</evidence>
<keyword evidence="4" id="KW-0862">Zinc</keyword>
<dbReference type="InterPro" id="IPR000924">
    <property type="entry name" value="Glu/Gln-tRNA-synth"/>
</dbReference>
<evidence type="ECO:0000256" key="1">
    <source>
        <dbReference type="ARBA" id="ARBA00022598"/>
    </source>
</evidence>
<dbReference type="PRINTS" id="PR00987">
    <property type="entry name" value="TRNASYNTHGLU"/>
</dbReference>
<keyword evidence="5 7" id="KW-0067">ATP-binding</keyword>
<dbReference type="GO" id="GO:0006424">
    <property type="term" value="P:glutamyl-tRNA aminoacylation"/>
    <property type="evidence" value="ECO:0007669"/>
    <property type="project" value="InterPro"/>
</dbReference>
<evidence type="ECO:0000256" key="2">
    <source>
        <dbReference type="ARBA" id="ARBA00022723"/>
    </source>
</evidence>
<dbReference type="Gene3D" id="3.40.50.620">
    <property type="entry name" value="HUPs"/>
    <property type="match status" value="1"/>
</dbReference>
<comment type="similarity">
    <text evidence="7">Belongs to the class-I aminoacyl-tRNA synthetase family.</text>
</comment>
<comment type="caution">
    <text evidence="9">The sequence shown here is derived from an EMBL/GenBank/DDBJ whole genome shotgun (WGS) entry which is preliminary data.</text>
</comment>
<evidence type="ECO:0000313" key="9">
    <source>
        <dbReference type="EMBL" id="GLQ33660.1"/>
    </source>
</evidence>
<evidence type="ECO:0000256" key="5">
    <source>
        <dbReference type="ARBA" id="ARBA00022840"/>
    </source>
</evidence>
<sequence length="295" mass="33667">MYIGRFAPSPTGPLHMGSLLAAVISFFDAKAHQGQWLVRIEDIDPPREQPGASDSILRTLEAHHLYWDQEVWYQSQRHDAYQAAIDQLLAQEAIYPCQCSRKQLSQFNEQRSQFNAQLPNVLPHPEKCIQPLNPNAPYALRAKPGNYDYQDLYQGLQQGIDGHFVVKRRDQLFAYQLAVVVDDHEQNISHVIRGYDLLDSTPKQLLLYQALGYQAPVFGHFPVIVAENGQKLSKQNFAPAIDNQLALSNLQQVYRYLGLETPETDNLTEFLEFGCKQWKQKLPDCIKSESIQESA</sequence>
<dbReference type="GO" id="GO:0008270">
    <property type="term" value="F:zinc ion binding"/>
    <property type="evidence" value="ECO:0007669"/>
    <property type="project" value="InterPro"/>
</dbReference>
<dbReference type="PANTHER" id="PTHR43311:SF1">
    <property type="entry name" value="GLUTAMYL-Q TRNA(ASP) SYNTHETASE"/>
    <property type="match status" value="1"/>
</dbReference>
<dbReference type="GO" id="GO:0005524">
    <property type="term" value="F:ATP binding"/>
    <property type="evidence" value="ECO:0007669"/>
    <property type="project" value="UniProtKB-KW"/>
</dbReference>
<proteinExistence type="inferred from homology"/>
<dbReference type="NCBIfam" id="NF004314">
    <property type="entry name" value="PRK05710.1-3"/>
    <property type="match status" value="1"/>
</dbReference>
<dbReference type="Proteomes" id="UP001161389">
    <property type="component" value="Unassembled WGS sequence"/>
</dbReference>
<dbReference type="SUPFAM" id="SSF52374">
    <property type="entry name" value="Nucleotidylyl transferase"/>
    <property type="match status" value="1"/>
</dbReference>
<evidence type="ECO:0000259" key="8">
    <source>
        <dbReference type="Pfam" id="PF00749"/>
    </source>
</evidence>
<evidence type="ECO:0000256" key="4">
    <source>
        <dbReference type="ARBA" id="ARBA00022833"/>
    </source>
</evidence>
<evidence type="ECO:0000256" key="7">
    <source>
        <dbReference type="RuleBase" id="RU363037"/>
    </source>
</evidence>
<dbReference type="GO" id="GO:0006400">
    <property type="term" value="P:tRNA modification"/>
    <property type="evidence" value="ECO:0007669"/>
    <property type="project" value="InterPro"/>
</dbReference>
<reference evidence="9" key="2">
    <citation type="submission" date="2023-01" db="EMBL/GenBank/DDBJ databases">
        <title>Draft genome sequence of Litoribrevibacter albus strain NBRC 110071.</title>
        <authorList>
            <person name="Sun Q."/>
            <person name="Mori K."/>
        </authorList>
    </citation>
    <scope>NUCLEOTIDE SEQUENCE</scope>
    <source>
        <strain evidence="9">NBRC 110071</strain>
    </source>
</reference>
<keyword evidence="3 7" id="KW-0547">Nucleotide-binding</keyword>
<organism evidence="9 10">
    <name type="scientific">Litoribrevibacter albus</name>
    <dbReference type="NCBI Taxonomy" id="1473156"/>
    <lineage>
        <taxon>Bacteria</taxon>
        <taxon>Pseudomonadati</taxon>
        <taxon>Pseudomonadota</taxon>
        <taxon>Gammaproteobacteria</taxon>
        <taxon>Oceanospirillales</taxon>
        <taxon>Oceanospirillaceae</taxon>
        <taxon>Litoribrevibacter</taxon>
    </lineage>
</organism>
<accession>A0AA37SCQ9</accession>
<dbReference type="InterPro" id="IPR049940">
    <property type="entry name" value="GluQ/Sye"/>
</dbReference>
<dbReference type="InterPro" id="IPR022380">
    <property type="entry name" value="Glu-Q_tRNA(Asp)_Synthase"/>
</dbReference>
<gene>
    <name evidence="9" type="primary">yadB</name>
    <name evidence="9" type="ORF">GCM10007876_41400</name>
</gene>
<dbReference type="Pfam" id="PF00749">
    <property type="entry name" value="tRNA-synt_1c"/>
    <property type="match status" value="1"/>
</dbReference>
<keyword evidence="10" id="KW-1185">Reference proteome</keyword>
<dbReference type="GO" id="GO:0005829">
    <property type="term" value="C:cytosol"/>
    <property type="evidence" value="ECO:0007669"/>
    <property type="project" value="TreeGrafter"/>
</dbReference>
<evidence type="ECO:0000313" key="10">
    <source>
        <dbReference type="Proteomes" id="UP001161389"/>
    </source>
</evidence>
<dbReference type="PANTHER" id="PTHR43311">
    <property type="entry name" value="GLUTAMATE--TRNA LIGASE"/>
    <property type="match status" value="1"/>
</dbReference>
<dbReference type="InterPro" id="IPR020058">
    <property type="entry name" value="Glu/Gln-tRNA-synth_Ib_cat-dom"/>
</dbReference>
<dbReference type="EMBL" id="BSNM01000027">
    <property type="protein sequence ID" value="GLQ33660.1"/>
    <property type="molecule type" value="Genomic_DNA"/>
</dbReference>
<keyword evidence="1 7" id="KW-0436">Ligase</keyword>
<protein>
    <submittedName>
        <fullName evidence="9">Glutamyl-Q tRNA(Asp) synthetase</fullName>
    </submittedName>
</protein>
<keyword evidence="6 7" id="KW-0030">Aminoacyl-tRNA synthetase</keyword>
<dbReference type="NCBIfam" id="TIGR03838">
    <property type="entry name" value="queuosine_YadB"/>
    <property type="match status" value="1"/>
</dbReference>
<dbReference type="AlphaFoldDB" id="A0AA37SCQ9"/>
<dbReference type="GO" id="GO:0004818">
    <property type="term" value="F:glutamate-tRNA ligase activity"/>
    <property type="evidence" value="ECO:0007669"/>
    <property type="project" value="TreeGrafter"/>
</dbReference>
<feature type="domain" description="Glutamyl/glutaminyl-tRNA synthetase class Ib catalytic" evidence="8">
    <location>
        <begin position="5"/>
        <end position="238"/>
    </location>
</feature>
<dbReference type="RefSeq" id="WP_284384182.1">
    <property type="nucleotide sequence ID" value="NZ_BSNM01000027.1"/>
</dbReference>
<name>A0AA37SCQ9_9GAMM</name>